<proteinExistence type="predicted"/>
<evidence type="ECO:0000313" key="2">
    <source>
        <dbReference type="Proteomes" id="UP001265700"/>
    </source>
</evidence>
<reference evidence="1 2" key="1">
    <citation type="submission" date="2023-07" db="EMBL/GenBank/DDBJ databases">
        <title>Sorghum-associated microbial communities from plants grown in Nebraska, USA.</title>
        <authorList>
            <person name="Schachtman D."/>
        </authorList>
    </citation>
    <scope>NUCLEOTIDE SEQUENCE [LARGE SCALE GENOMIC DNA]</scope>
    <source>
        <strain evidence="1 2">4249</strain>
    </source>
</reference>
<dbReference type="Proteomes" id="UP001265700">
    <property type="component" value="Unassembled WGS sequence"/>
</dbReference>
<sequence length="112" mass="12071">MFFQNRRSFAITLALAIQLTACGGGNDEPRSKDLYATYEVVTEGMSLTQLKTVIGQEPSSSRADGNDITIYTWVADEGSYLETKLHVNVEANYGVVGKTVIGPSGSKTASFI</sequence>
<evidence type="ECO:0000313" key="1">
    <source>
        <dbReference type="EMBL" id="MDR7152746.1"/>
    </source>
</evidence>
<protein>
    <recommendedName>
        <fullName evidence="3">Lipoprotein SmpA/OmlA domain-containing protein</fullName>
    </recommendedName>
</protein>
<accession>A0ABU1WUZ2</accession>
<evidence type="ECO:0008006" key="3">
    <source>
        <dbReference type="Google" id="ProtNLM"/>
    </source>
</evidence>
<keyword evidence="2" id="KW-1185">Reference proteome</keyword>
<comment type="caution">
    <text evidence="1">The sequence shown here is derived from an EMBL/GenBank/DDBJ whole genome shotgun (WGS) entry which is preliminary data.</text>
</comment>
<name>A0ABU1WUZ2_9BURK</name>
<dbReference type="EMBL" id="JAVDWU010000013">
    <property type="protein sequence ID" value="MDR7152746.1"/>
    <property type="molecule type" value="Genomic_DNA"/>
</dbReference>
<organism evidence="1 2">
    <name type="scientific">Hydrogenophaga palleronii</name>
    <dbReference type="NCBI Taxonomy" id="65655"/>
    <lineage>
        <taxon>Bacteria</taxon>
        <taxon>Pseudomonadati</taxon>
        <taxon>Pseudomonadota</taxon>
        <taxon>Betaproteobacteria</taxon>
        <taxon>Burkholderiales</taxon>
        <taxon>Comamonadaceae</taxon>
        <taxon>Hydrogenophaga</taxon>
    </lineage>
</organism>
<gene>
    <name evidence="1" type="ORF">J2W49_004724</name>
</gene>